<gene>
    <name evidence="1" type="primary">bglB</name>
    <name evidence="1" type="ORF">SNAT2548_LOCUS22199</name>
</gene>
<accession>A0A812QXE6</accession>
<proteinExistence type="predicted"/>
<organism evidence="1 2">
    <name type="scientific">Symbiodinium natans</name>
    <dbReference type="NCBI Taxonomy" id="878477"/>
    <lineage>
        <taxon>Eukaryota</taxon>
        <taxon>Sar</taxon>
        <taxon>Alveolata</taxon>
        <taxon>Dinophyceae</taxon>
        <taxon>Suessiales</taxon>
        <taxon>Symbiodiniaceae</taxon>
        <taxon>Symbiodinium</taxon>
    </lineage>
</organism>
<dbReference type="EMBL" id="CAJNDS010002279">
    <property type="protein sequence ID" value="CAE7408123.1"/>
    <property type="molecule type" value="Genomic_DNA"/>
</dbReference>
<keyword evidence="2" id="KW-1185">Reference proteome</keyword>
<protein>
    <submittedName>
        <fullName evidence="1">BglB protein</fullName>
    </submittedName>
</protein>
<sequence>MRGQLGHGDQLGANGPSLGGGHRLACVLAVSGGANTGPGNLTSLEMHFDIWEGAFFLGPREFEEAGAEGYRLQEQLDVGNKYYTKYWQENGRTNGTVVACRQMHERGPHDVGSLLVFADAAAEAEFTHQGLGLLDAAYFKAVKMGLQTAGSAMYLGGRYGSVKQGGLLGILLANPADSAVGLGGCTAVGPFWEVFEADASPRASVIQRISDPTSQEKDTDGRRLSMTTAEAISKIPTAWAWKVARAEAAFSSKLKWRSVTFWFRILESDSEEATVTVAPAEVGVATTKRSSRTRKPGLD</sequence>
<dbReference type="AlphaFoldDB" id="A0A812QXE6"/>
<dbReference type="Proteomes" id="UP000604046">
    <property type="component" value="Unassembled WGS sequence"/>
</dbReference>
<comment type="caution">
    <text evidence="1">The sequence shown here is derived from an EMBL/GenBank/DDBJ whole genome shotgun (WGS) entry which is preliminary data.</text>
</comment>
<reference evidence="1" key="1">
    <citation type="submission" date="2021-02" db="EMBL/GenBank/DDBJ databases">
        <authorList>
            <person name="Dougan E. K."/>
            <person name="Rhodes N."/>
            <person name="Thang M."/>
            <person name="Chan C."/>
        </authorList>
    </citation>
    <scope>NUCLEOTIDE SEQUENCE</scope>
</reference>
<name>A0A812QXE6_9DINO</name>
<evidence type="ECO:0000313" key="1">
    <source>
        <dbReference type="EMBL" id="CAE7408123.1"/>
    </source>
</evidence>
<evidence type="ECO:0000313" key="2">
    <source>
        <dbReference type="Proteomes" id="UP000604046"/>
    </source>
</evidence>